<dbReference type="GO" id="GO:0005886">
    <property type="term" value="C:plasma membrane"/>
    <property type="evidence" value="ECO:0007669"/>
    <property type="project" value="TreeGrafter"/>
</dbReference>
<evidence type="ECO:0000256" key="3">
    <source>
        <dbReference type="ARBA" id="ARBA00022490"/>
    </source>
</evidence>
<feature type="compositionally biased region" description="Low complexity" evidence="7">
    <location>
        <begin position="2084"/>
        <end position="2096"/>
    </location>
</feature>
<feature type="compositionally biased region" description="Low complexity" evidence="7">
    <location>
        <begin position="2031"/>
        <end position="2042"/>
    </location>
</feature>
<evidence type="ECO:0000256" key="2">
    <source>
        <dbReference type="ARBA" id="ARBA00022443"/>
    </source>
</evidence>
<dbReference type="STRING" id="2025994.A0A2T2ZSB2"/>
<dbReference type="SMART" id="SM00326">
    <property type="entry name" value="SH3"/>
    <property type="match status" value="1"/>
</dbReference>
<feature type="domain" description="C2 DOCK-type" evidence="9">
    <location>
        <begin position="627"/>
        <end position="806"/>
    </location>
</feature>
<feature type="compositionally biased region" description="Gly residues" evidence="7">
    <location>
        <begin position="2124"/>
        <end position="2133"/>
    </location>
</feature>
<comment type="similarity">
    <text evidence="6">Belongs to the DOCK family.</text>
</comment>
<dbReference type="GO" id="GO:0007264">
    <property type="term" value="P:small GTPase-mediated signal transduction"/>
    <property type="evidence" value="ECO:0007669"/>
    <property type="project" value="InterPro"/>
</dbReference>
<evidence type="ECO:0000313" key="11">
    <source>
        <dbReference type="EMBL" id="PSR74956.1"/>
    </source>
</evidence>
<feature type="region of interest" description="Disordered" evidence="7">
    <location>
        <begin position="90"/>
        <end position="186"/>
    </location>
</feature>
<dbReference type="Gene3D" id="1.20.1270.350">
    <property type="entry name" value="Dedicator of cytokinesis N-terminal subdomain"/>
    <property type="match status" value="1"/>
</dbReference>
<dbReference type="Pfam" id="PF14429">
    <property type="entry name" value="DOCK-C2"/>
    <property type="match status" value="1"/>
</dbReference>
<evidence type="ECO:0000259" key="10">
    <source>
        <dbReference type="PROSITE" id="PS51651"/>
    </source>
</evidence>
<dbReference type="GO" id="GO:0005085">
    <property type="term" value="F:guanyl-nucleotide exchange factor activity"/>
    <property type="evidence" value="ECO:0007669"/>
    <property type="project" value="InterPro"/>
</dbReference>
<evidence type="ECO:0000256" key="6">
    <source>
        <dbReference type="PROSITE-ProRule" id="PRU00983"/>
    </source>
</evidence>
<dbReference type="OrthoDB" id="18896at2759"/>
<feature type="region of interest" description="Disordered" evidence="7">
    <location>
        <begin position="1792"/>
        <end position="1831"/>
    </location>
</feature>
<dbReference type="PROSITE" id="PS51650">
    <property type="entry name" value="C2_DOCK"/>
    <property type="match status" value="1"/>
</dbReference>
<evidence type="ECO:0000313" key="12">
    <source>
        <dbReference type="Proteomes" id="UP000241462"/>
    </source>
</evidence>
<feature type="compositionally biased region" description="Basic and acidic residues" evidence="7">
    <location>
        <begin position="1792"/>
        <end position="1802"/>
    </location>
</feature>
<evidence type="ECO:0000256" key="1">
    <source>
        <dbReference type="ARBA" id="ARBA00004496"/>
    </source>
</evidence>
<dbReference type="Pfam" id="PF23554">
    <property type="entry name" value="TPR_DOCK"/>
    <property type="match status" value="1"/>
</dbReference>
<feature type="compositionally biased region" description="Low complexity" evidence="7">
    <location>
        <begin position="1973"/>
        <end position="1987"/>
    </location>
</feature>
<evidence type="ECO:0000259" key="8">
    <source>
        <dbReference type="PROSITE" id="PS50002"/>
    </source>
</evidence>
<reference evidence="11 12" key="1">
    <citation type="journal article" date="2018" name="Mycol. Prog.">
        <title>Coniella lustricola, a new species from submerged detritus.</title>
        <authorList>
            <person name="Raudabaugh D.B."/>
            <person name="Iturriaga T."/>
            <person name="Carver A."/>
            <person name="Mondo S."/>
            <person name="Pangilinan J."/>
            <person name="Lipzen A."/>
            <person name="He G."/>
            <person name="Amirebrahimi M."/>
            <person name="Grigoriev I.V."/>
            <person name="Miller A.N."/>
        </authorList>
    </citation>
    <scope>NUCLEOTIDE SEQUENCE [LARGE SCALE GENOMIC DNA]</scope>
    <source>
        <strain evidence="11 12">B22-T-1</strain>
    </source>
</reference>
<evidence type="ECO:0000256" key="4">
    <source>
        <dbReference type="ARBA" id="ARBA00022553"/>
    </source>
</evidence>
<evidence type="ECO:0008006" key="13">
    <source>
        <dbReference type="Google" id="ProtNLM"/>
    </source>
</evidence>
<dbReference type="InterPro" id="IPR001452">
    <property type="entry name" value="SH3_domain"/>
</dbReference>
<dbReference type="CDD" id="cd08679">
    <property type="entry name" value="C2_DOCK180_related"/>
    <property type="match status" value="1"/>
</dbReference>
<keyword evidence="12" id="KW-1185">Reference proteome</keyword>
<dbReference type="InterPro" id="IPR026791">
    <property type="entry name" value="DOCK"/>
</dbReference>
<dbReference type="InterPro" id="IPR027357">
    <property type="entry name" value="DOCKER_dom"/>
</dbReference>
<dbReference type="CDD" id="cd11684">
    <property type="entry name" value="DHR2_DOCK"/>
    <property type="match status" value="1"/>
</dbReference>
<feature type="region of interest" description="Disordered" evidence="7">
    <location>
        <begin position="1943"/>
        <end position="1991"/>
    </location>
</feature>
<dbReference type="SUPFAM" id="SSF48371">
    <property type="entry name" value="ARM repeat"/>
    <property type="match status" value="1"/>
</dbReference>
<dbReference type="EMBL" id="KZ678814">
    <property type="protein sequence ID" value="PSR74956.1"/>
    <property type="molecule type" value="Genomic_DNA"/>
</dbReference>
<feature type="compositionally biased region" description="Basic and acidic residues" evidence="7">
    <location>
        <begin position="133"/>
        <end position="154"/>
    </location>
</feature>
<dbReference type="GO" id="GO:0031267">
    <property type="term" value="F:small GTPase binding"/>
    <property type="evidence" value="ECO:0007669"/>
    <property type="project" value="TreeGrafter"/>
</dbReference>
<dbReference type="InterPro" id="IPR032376">
    <property type="entry name" value="DOCK_N"/>
</dbReference>
<dbReference type="InterPro" id="IPR042455">
    <property type="entry name" value="DOCK_N_sub1"/>
</dbReference>
<feature type="compositionally biased region" description="Gly residues" evidence="7">
    <location>
        <begin position="2043"/>
        <end position="2055"/>
    </location>
</feature>
<sequence>MPWQPLPRIAFAIATYPFAPKHPQDLPLEIGDELYIIEETTNGDWLRGYLVAQPSLLAGLTSVKGQTLEARIYNGIFPRSCVEVREVLGEPDESDDVDGRETEDDEQAAATATEPETDDQGTDSAKGGLADDAPSKHEDPGRGNKWTKDMHVAADGRLSVPVARDPDAPRPQAPVPMLKIGDETPTSASEPLIDEIASCLREWHATNLHELLLSRQYLKLDSLSQLVTALSLARQQFLHNVLTSWEYTHLREKTVWDLVRMNKLCGGEVIVRDPNERGRVLTGDDSVVDVTRLQSVMSLLDEPPRPLVELTSLHHLLVDVRSYAAVVSGSTTLVLYLVRKPLAGPLVQVSECYSIDVPADSLASGGAAAAAAAKSSHPPMRTLFTDLSPQDTGNLPSADAELYLVVKVYAAEQLVAGKPRSRSGSASRDVASSHGISTARMPMAAGNKSMRRSLMWASKPPRSTVARGSTMTKLDQVTEDRPSSGVTADGAKDSARPPGTASSKASQASTEGALPTVADRLVGAGCLSLNAVMKHDQEVEQVVNIWAPSSSWVSEADDGEWDPVLRDVLDSGSGQYGKSRTAERLQLRLRAFDHQDADALIKATPTLLSGISPTRKMGFSGAPTKPRSDMYLTLVGAALSKQTLLSRYGGSATSMLTSWPGNNLQLTVEVRSSTGELIEGCIYPSANSHGVDTWTSIAVEAGEPWRQTLRLNLDDSEVSMAHVVMYLANTPSPPFAMAYLPLWDQQAFVRDGMHGLLLYKLDEYTVSAQAGPAGKGGYLSLPWGAKGHSAEVTGPIAVLRLETYLCSTTHSQDRNMLSLLKWRDQPRSELPSLLQDFVFVDELEIVKLLHPVLDALFSILVECSGNDEYEDLAFTALVRVLDITHDRRFNVAPLVDQYAERQFHYPFATPCLVRSFTRLLQKPTEPATSRKLRATFKVTRHILKFITHGRGQQKEKEAGIGITSSTPGFTRHLRSIFKALDAMMRSTAPVLVGSQTLAVQHLHTWLPELAGLLTAEEILHIAIDFMDACALVKGKLVLYKLILIIHYASLDVFSHPEQRSALSANTVRWIAPHWGHTEAVTDLWTDQVRLCCSILASQVDHLGPEIPDYIPKLIDSYICIHAQPRVPKSDLSLLFPTSYPFPHRTTPDKVVVEEALVELSAILSALGNSPSGMQLELTDDDLGLVLENILIVHMSILQGDAFPPEWLSIHIYHHKSTMRTLEYVSGILLESFLPQPDEADEFHTELWKAFFTTLLKLVGSPSLALETFPEQKRRAVWKIAGDVREHGAELLRRSWEAIGWDTSADEKQRYGLARMGGYQVQYVPTLVGPIVELCLSVHEGLRKTAVEVLQTMLVSEWTLSEDLSLVQTEIIDSLDAYFKSKPLTESILQKLFVRELLDRFEPLSAQEDDDRLGTAIRDLMATVVEFLDLLVAVHGGDGSGEASHLIHRLHLMEFLRDMQKKEIFVRYVHQLADLQAAARSYTEAGLALRLHADLYDWDPIKTTPALTDPALPCQSLFERKERIYFDMIKYFEDGEAWSSALAAYKELETQYAANVFDFAKLARTQHAVATIYETIAQSDQPGPKFYKVVFKGLGFPASLRDKAFVYEGGPHERTAGFTDRIQEQYPAAHIVASEDIDDIEGQFLVISSVSPHRDLTHPVFQRARVPQGIRDYIVSAHPHKFSVSIKRHTTGPPQEHYAEKTVYTTVEAFPTILRRSEIVRVDNVRLRAKEAALERIVRKTQEMTAVEKKVVVDGDRSDEVAQLLVDAIRISVNPDSDSSVTVYRHLLPSTRARGDAHTDAHSADGAPGDDDLDDDDDQHLMDHEPPPELDWQENAIRMALIDHAIMIKRCLGTFAKSSNQILVRAHGELQEHFESTFAPEIEAFTPPQAAPVVQPLSPTIATPLTPRHQHTFSTLSAANGIAEVSTVQPVSLRQSRGARLSFLGGRKKDHSPSSLSAHTNTTHNPNNHHNHHLAAGAAGTGNGNLTNSVSVPSTNDSSVILQAHPTRKTLFPTSSSSLLMSAHQHQHQQHQQHTASSSPSLSPGGGGSGSGGLGYGVSISAGHHEDGGGGGGGGGAQSNKSRSRSGTTDTSDWVTDSGGGGGGNGGSFSGRSGGRRESYDTQQNGGGGSGGGPNSYMHYSTGGGGGDDDRERYGAGASHAGGGVSGGGGGGGGGAPKLGLMKRRLSMLKLGGRKGKNQSMMGALNEE</sequence>
<proteinExistence type="inferred from homology"/>
<protein>
    <recommendedName>
        <fullName evidence="13">SH3 domain-containing protein</fullName>
    </recommendedName>
</protein>
<dbReference type="InParanoid" id="A0A2T2ZSB2"/>
<dbReference type="InterPro" id="IPR035892">
    <property type="entry name" value="C2_domain_sf"/>
</dbReference>
<dbReference type="Pfam" id="PF00018">
    <property type="entry name" value="SH3_1"/>
    <property type="match status" value="1"/>
</dbReference>
<keyword evidence="3" id="KW-0963">Cytoplasm</keyword>
<dbReference type="InterPro" id="IPR016024">
    <property type="entry name" value="ARM-type_fold"/>
</dbReference>
<dbReference type="InterPro" id="IPR027007">
    <property type="entry name" value="C2_DOCK-type_domain"/>
</dbReference>
<accession>A0A2T2ZSB2</accession>
<feature type="domain" description="DOCKER" evidence="10">
    <location>
        <begin position="1455"/>
        <end position="1889"/>
    </location>
</feature>
<dbReference type="InterPro" id="IPR056372">
    <property type="entry name" value="TPR_DOCK"/>
</dbReference>
<evidence type="ECO:0000256" key="7">
    <source>
        <dbReference type="SAM" id="MobiDB-lite"/>
    </source>
</evidence>
<dbReference type="PANTHER" id="PTHR45653:SF10">
    <property type="entry name" value="MYOBLAST CITY, ISOFORM B"/>
    <property type="match status" value="1"/>
</dbReference>
<dbReference type="Proteomes" id="UP000241462">
    <property type="component" value="Unassembled WGS sequence"/>
</dbReference>
<feature type="compositionally biased region" description="Acidic residues" evidence="7">
    <location>
        <begin position="1807"/>
        <end position="1817"/>
    </location>
</feature>
<dbReference type="GO" id="GO:0005737">
    <property type="term" value="C:cytoplasm"/>
    <property type="evidence" value="ECO:0007669"/>
    <property type="project" value="UniProtKB-SubCell"/>
</dbReference>
<dbReference type="PROSITE" id="PS50002">
    <property type="entry name" value="SH3"/>
    <property type="match status" value="1"/>
</dbReference>
<keyword evidence="2 5" id="KW-0728">SH3 domain</keyword>
<name>A0A2T2ZSB2_9PEZI</name>
<organism evidence="11 12">
    <name type="scientific">Coniella lustricola</name>
    <dbReference type="NCBI Taxonomy" id="2025994"/>
    <lineage>
        <taxon>Eukaryota</taxon>
        <taxon>Fungi</taxon>
        <taxon>Dikarya</taxon>
        <taxon>Ascomycota</taxon>
        <taxon>Pezizomycotina</taxon>
        <taxon>Sordariomycetes</taxon>
        <taxon>Sordariomycetidae</taxon>
        <taxon>Diaporthales</taxon>
        <taxon>Schizoparmaceae</taxon>
        <taxon>Coniella</taxon>
    </lineage>
</organism>
<dbReference type="PROSITE" id="PS51651">
    <property type="entry name" value="DOCKER"/>
    <property type="match status" value="1"/>
</dbReference>
<feature type="compositionally biased region" description="Polar residues" evidence="7">
    <location>
        <begin position="500"/>
        <end position="510"/>
    </location>
</feature>
<dbReference type="InterPro" id="IPR043161">
    <property type="entry name" value="DOCK_C_lobe_A"/>
</dbReference>
<keyword evidence="4" id="KW-0597">Phosphoprotein</keyword>
<dbReference type="PANTHER" id="PTHR45653">
    <property type="entry name" value="DEDICATOR OF CYTOKINESIS"/>
    <property type="match status" value="1"/>
</dbReference>
<evidence type="ECO:0000256" key="5">
    <source>
        <dbReference type="PROSITE-ProRule" id="PRU00192"/>
    </source>
</evidence>
<comment type="subcellular location">
    <subcellularLocation>
        <location evidence="1">Cytoplasm</location>
    </subcellularLocation>
</comment>
<dbReference type="InterPro" id="IPR036028">
    <property type="entry name" value="SH3-like_dom_sf"/>
</dbReference>
<dbReference type="Gene3D" id="2.60.40.150">
    <property type="entry name" value="C2 domain"/>
    <property type="match status" value="1"/>
</dbReference>
<gene>
    <name evidence="11" type="ORF">BD289DRAFT_487287</name>
</gene>
<feature type="compositionally biased region" description="Polar residues" evidence="7">
    <location>
        <begin position="466"/>
        <end position="475"/>
    </location>
</feature>
<feature type="region of interest" description="Disordered" evidence="7">
    <location>
        <begin position="2016"/>
        <end position="2178"/>
    </location>
</feature>
<dbReference type="SUPFAM" id="SSF50044">
    <property type="entry name" value="SH3-domain"/>
    <property type="match status" value="1"/>
</dbReference>
<evidence type="ECO:0000259" key="9">
    <source>
        <dbReference type="PROSITE" id="PS51650"/>
    </source>
</evidence>
<feature type="domain" description="SH3" evidence="8">
    <location>
        <begin position="7"/>
        <end position="87"/>
    </location>
</feature>
<feature type="compositionally biased region" description="Gly residues" evidence="7">
    <location>
        <begin position="2159"/>
        <end position="2176"/>
    </location>
</feature>
<feature type="region of interest" description="Disordered" evidence="7">
    <location>
        <begin position="417"/>
        <end position="512"/>
    </location>
</feature>
<dbReference type="Gene3D" id="1.25.40.410">
    <property type="match status" value="1"/>
</dbReference>
<dbReference type="Gene3D" id="2.30.30.40">
    <property type="entry name" value="SH3 Domains"/>
    <property type="match status" value="1"/>
</dbReference>
<feature type="compositionally biased region" description="Acidic residues" evidence="7">
    <location>
        <begin position="90"/>
        <end position="107"/>
    </location>
</feature>
<dbReference type="Pfam" id="PF16172">
    <property type="entry name" value="DOCK_N"/>
    <property type="match status" value="1"/>
</dbReference>
<feature type="compositionally biased region" description="Gly residues" evidence="7">
    <location>
        <begin position="2097"/>
        <end position="2112"/>
    </location>
</feature>